<dbReference type="CTD" id="39265"/>
<keyword evidence="7" id="KW-0325">Glycoprotein</keyword>
<keyword evidence="11" id="KW-1185">Reference proteome</keyword>
<dbReference type="GO" id="GO:0031418">
    <property type="term" value="F:L-ascorbic acid binding"/>
    <property type="evidence" value="ECO:0007669"/>
    <property type="project" value="InterPro"/>
</dbReference>
<dbReference type="KEGG" id="vde:111244671"/>
<dbReference type="OMA" id="ETMEDCG"/>
<dbReference type="InterPro" id="IPR050757">
    <property type="entry name" value="Collagen_mod_GT25"/>
</dbReference>
<protein>
    <recommendedName>
        <fullName evidence="9">Fe2OG dioxygenase domain-containing protein</fullName>
    </recommendedName>
</protein>
<evidence type="ECO:0000256" key="3">
    <source>
        <dbReference type="ARBA" id="ARBA00022729"/>
    </source>
</evidence>
<evidence type="ECO:0000256" key="4">
    <source>
        <dbReference type="ARBA" id="ARBA00022964"/>
    </source>
</evidence>
<evidence type="ECO:0000313" key="10">
    <source>
        <dbReference type="EnsemblMetazoa" id="XP_022647720"/>
    </source>
</evidence>
<name>A0A7M7JKU4_VARDE</name>
<reference evidence="10" key="1">
    <citation type="submission" date="2021-01" db="UniProtKB">
        <authorList>
            <consortium name="EnsemblMetazoa"/>
        </authorList>
    </citation>
    <scope>IDENTIFICATION</scope>
</reference>
<organism evidence="10 11">
    <name type="scientific">Varroa destructor</name>
    <name type="common">Honeybee mite</name>
    <dbReference type="NCBI Taxonomy" id="109461"/>
    <lineage>
        <taxon>Eukaryota</taxon>
        <taxon>Metazoa</taxon>
        <taxon>Ecdysozoa</taxon>
        <taxon>Arthropoda</taxon>
        <taxon>Chelicerata</taxon>
        <taxon>Arachnida</taxon>
        <taxon>Acari</taxon>
        <taxon>Parasitiformes</taxon>
        <taxon>Mesostigmata</taxon>
        <taxon>Gamasina</taxon>
        <taxon>Dermanyssoidea</taxon>
        <taxon>Varroidae</taxon>
        <taxon>Varroa</taxon>
    </lineage>
</organism>
<dbReference type="FunCoup" id="A0A7M7JKU4">
    <property type="interactions" value="356"/>
</dbReference>
<evidence type="ECO:0000313" key="11">
    <source>
        <dbReference type="Proteomes" id="UP000594260"/>
    </source>
</evidence>
<dbReference type="SMART" id="SM00702">
    <property type="entry name" value="P4Hc"/>
    <property type="match status" value="1"/>
</dbReference>
<evidence type="ECO:0000256" key="5">
    <source>
        <dbReference type="ARBA" id="ARBA00023002"/>
    </source>
</evidence>
<evidence type="ECO:0000256" key="6">
    <source>
        <dbReference type="ARBA" id="ARBA00023004"/>
    </source>
</evidence>
<dbReference type="InterPro" id="IPR044861">
    <property type="entry name" value="IPNS-like_FE2OG_OXY"/>
</dbReference>
<dbReference type="PANTHER" id="PTHR10730:SF45">
    <property type="entry name" value="PROCOLLAGEN-LYSINE,2-OXOGLUTARATE 5-DIOXYGENASE"/>
    <property type="match status" value="1"/>
</dbReference>
<feature type="signal peptide" evidence="8">
    <location>
        <begin position="1"/>
        <end position="27"/>
    </location>
</feature>
<dbReference type="GeneID" id="111244671"/>
<dbReference type="Gene3D" id="2.60.120.620">
    <property type="entry name" value="q2cbj1_9rhob like domain"/>
    <property type="match status" value="1"/>
</dbReference>
<comment type="cofactor">
    <cofactor evidence="1">
        <name>L-ascorbate</name>
        <dbReference type="ChEBI" id="CHEBI:38290"/>
    </cofactor>
</comment>
<dbReference type="GO" id="GO:0005506">
    <property type="term" value="F:iron ion binding"/>
    <property type="evidence" value="ECO:0007669"/>
    <property type="project" value="InterPro"/>
</dbReference>
<keyword evidence="4" id="KW-0223">Dioxygenase</keyword>
<dbReference type="Pfam" id="PF25342">
    <property type="entry name" value="GT_PLOD"/>
    <property type="match status" value="1"/>
</dbReference>
<feature type="chain" id="PRO_5029862436" description="Fe2OG dioxygenase domain-containing protein" evidence="8">
    <location>
        <begin position="28"/>
        <end position="754"/>
    </location>
</feature>
<dbReference type="Pfam" id="PF03171">
    <property type="entry name" value="2OG-FeII_Oxy"/>
    <property type="match status" value="1"/>
</dbReference>
<dbReference type="OrthoDB" id="69177at2759"/>
<dbReference type="GO" id="GO:0005783">
    <property type="term" value="C:endoplasmic reticulum"/>
    <property type="evidence" value="ECO:0007669"/>
    <property type="project" value="TreeGrafter"/>
</dbReference>
<dbReference type="AlphaFoldDB" id="A0A7M7JKU4"/>
<feature type="domain" description="Fe2OG dioxygenase" evidence="9">
    <location>
        <begin position="663"/>
        <end position="754"/>
    </location>
</feature>
<dbReference type="InterPro" id="IPR005123">
    <property type="entry name" value="Oxoglu/Fe-dep_dioxygenase_dom"/>
</dbReference>
<dbReference type="EnsemblMetazoa" id="XM_022791985">
    <property type="protein sequence ID" value="XP_022647720"/>
    <property type="gene ID" value="LOC111244671"/>
</dbReference>
<dbReference type="PANTHER" id="PTHR10730">
    <property type="entry name" value="PROCOLLAGEN-LYSINE,2-OXOGLUTARATE 5-DIOXYGENASE/GLYCOSYLTRANSFERASE 25 FAMILY MEMBER"/>
    <property type="match status" value="1"/>
</dbReference>
<sequence length="754" mass="86148">MFSRKVLWAGSFILLPCLTILAVSVKATVRTENDHCDADRSCSILGANKKYSDNENVSLIVITVATERTEGYDRFLASAHREGLKVETLGMDEEWRGGDVLRAPGGGHKVNLLRKAMEKYRDRTDLVIMFVDSYDVIFTGSATEILSRFSEFAAGAVFSAEGFCWPDASLSKQYPEAEGKKYLNSGGFIGYAPEIYKFVTHTLIKDEDDDQLFYTKIYLDPRIRESLNIRLDSRAHIFQNLNGAVGDVNLTYDGDYPKVRNNAYGTYPIVIHGNGASKVALNSLANYVAGAWKNGEGCLVCSDRRELSDDQEKLPKVTVGIFIEEATPFFAEFLAKFLALDYPKARMSLFIHRAGDWHNERLRIFFKTEVQDYAKVEVKSIDDLAEWKARNAALQSCLANGCEYYLNLDSLVHLENTKVLQHLIAKDRLFIAPMVLRSGQAWSNFWGALSSEGYYARSHDYMEIVTGEKRGIWNVPFVNEVYLVKASILMKNPPLYVHGALDPDMAFCRNLRDQGVFMWVDNLEDFGFLINPENFDYTRTHPDFYEIYENQRAWEQRYIHAYYQNIFRNISGTLLQPCTDVYWFPIASPTFCRHLIEIMEAFGKWSDGTNSDPRLAGGYENVPTRDIHMRQVGLEPQWLYFLREYVRPVQEHVFTGYFHDPPKAIMNFVVRYRPDEQPALRPHHDASTYTINLALNQVGVDFEGGGSRFIRYNCSVTSSPSGWALLHPGRLTHYHEGLRTTNGTRYIMVSFVDP</sequence>
<proteinExistence type="predicted"/>
<keyword evidence="2" id="KW-0479">Metal-binding</keyword>
<evidence type="ECO:0000256" key="7">
    <source>
        <dbReference type="ARBA" id="ARBA00023180"/>
    </source>
</evidence>
<keyword evidence="3 8" id="KW-0732">Signal</keyword>
<dbReference type="RefSeq" id="XP_022647720.1">
    <property type="nucleotide sequence ID" value="XM_022791985.1"/>
</dbReference>
<evidence type="ECO:0000259" key="9">
    <source>
        <dbReference type="PROSITE" id="PS51471"/>
    </source>
</evidence>
<dbReference type="PROSITE" id="PS51471">
    <property type="entry name" value="FE2OG_OXY"/>
    <property type="match status" value="1"/>
</dbReference>
<keyword evidence="5" id="KW-0560">Oxidoreductase</keyword>
<dbReference type="InterPro" id="IPR006620">
    <property type="entry name" value="Pro_4_hyd_alph"/>
</dbReference>
<evidence type="ECO:0000256" key="1">
    <source>
        <dbReference type="ARBA" id="ARBA00001961"/>
    </source>
</evidence>
<evidence type="ECO:0000256" key="2">
    <source>
        <dbReference type="ARBA" id="ARBA00022723"/>
    </source>
</evidence>
<dbReference type="Proteomes" id="UP000594260">
    <property type="component" value="Unplaced"/>
</dbReference>
<evidence type="ECO:0000256" key="8">
    <source>
        <dbReference type="SAM" id="SignalP"/>
    </source>
</evidence>
<dbReference type="GO" id="GO:0008475">
    <property type="term" value="F:procollagen-lysine 5-dioxygenase activity"/>
    <property type="evidence" value="ECO:0007669"/>
    <property type="project" value="TreeGrafter"/>
</dbReference>
<accession>A0A7M7JKU4</accession>
<dbReference type="InParanoid" id="A0A7M7JKU4"/>
<keyword evidence="6" id="KW-0408">Iron</keyword>
<dbReference type="InterPro" id="IPR057589">
    <property type="entry name" value="GT_PLOD"/>
</dbReference>